<sequence>MGLLKKLFGFLIILVIIGLILYYLNLFGVKSIIEIPGLSSGTLPNYQFINSSYGNNVNANYSSQYKIALNITKKYNEPINKTILFTGNSTNSESNYMNQYLFSTQGTSTYLIKYNQFYIPTYFNITDNFVNGSSYIPSLIGKIVYLQLIDANYHNVTIEAPYTVQSEKIQNSSVTGKRVFWYLTQATGIPNSTAISFFNEANNKAFLFNISSGLIGIYYNETEILYPSRS</sequence>
<accession>C7DGY0</accession>
<dbReference type="EMBL" id="GG697239">
    <property type="protein sequence ID" value="EET90301.1"/>
    <property type="molecule type" value="Genomic_DNA"/>
</dbReference>
<name>C7DGY0_MICA2</name>
<gene>
    <name evidence="2" type="ORF">UNLARM2_0330</name>
</gene>
<keyword evidence="1" id="KW-1133">Transmembrane helix</keyword>
<organism evidence="2 3">
    <name type="scientific">Candidatus Micrarchaeum acidiphilum ARMAN-2</name>
    <dbReference type="NCBI Taxonomy" id="425595"/>
    <lineage>
        <taxon>Archaea</taxon>
        <taxon>Candidatus Micrarchaeota</taxon>
        <taxon>Candidatus Micrarchaeia</taxon>
        <taxon>Candidatus Micrarchaeales</taxon>
        <taxon>Candidatus Micrarchaeaceae</taxon>
        <taxon>Candidatus Micrarchaeum</taxon>
    </lineage>
</organism>
<evidence type="ECO:0000313" key="3">
    <source>
        <dbReference type="Proteomes" id="UP000332487"/>
    </source>
</evidence>
<evidence type="ECO:0000313" key="2">
    <source>
        <dbReference type="EMBL" id="EET90301.1"/>
    </source>
</evidence>
<keyword evidence="1" id="KW-0812">Transmembrane</keyword>
<proteinExistence type="predicted"/>
<keyword evidence="3" id="KW-1185">Reference proteome</keyword>
<dbReference type="AlphaFoldDB" id="C7DGY0"/>
<reference evidence="2 3" key="1">
    <citation type="journal article" date="2009" name="Genome Biol.">
        <title>Community-wide analysis of microbial genome sequence signatures.</title>
        <authorList>
            <person name="Dick G.J."/>
            <person name="Andersson A.F."/>
            <person name="Baker B.J."/>
            <person name="Simmons S.L."/>
            <person name="Thomas B.C."/>
            <person name="Yelton A.P."/>
            <person name="Banfield J.F."/>
        </authorList>
    </citation>
    <scope>NUCLEOTIDE SEQUENCE [LARGE SCALE GENOMIC DNA]</scope>
    <source>
        <strain evidence="2">ARMAN-2</strain>
    </source>
</reference>
<reference evidence="2 3" key="2">
    <citation type="journal article" date="2010" name="Proc. Natl. Acad. Sci. U.S.A.">
        <title>Enigmatic, ultrasmall, uncultivated Archaea.</title>
        <authorList>
            <person name="Baker B.J."/>
            <person name="Comolli L.R."/>
            <person name="Dick G.J."/>
            <person name="Hauser L.J."/>
            <person name="Hyatt D."/>
            <person name="Dill B.D."/>
            <person name="Land M.L."/>
            <person name="Verberkmoes N.C."/>
            <person name="Hettich R.L."/>
            <person name="Banfield J.F."/>
        </authorList>
    </citation>
    <scope>NUCLEOTIDE SEQUENCE [LARGE SCALE GENOMIC DNA]</scope>
    <source>
        <strain evidence="2">ARMAN-2</strain>
    </source>
</reference>
<protein>
    <submittedName>
        <fullName evidence="2">Uncharacterized protein</fullName>
    </submittedName>
</protein>
<dbReference type="Proteomes" id="UP000332487">
    <property type="component" value="Unassembled WGS sequence"/>
</dbReference>
<evidence type="ECO:0000256" key="1">
    <source>
        <dbReference type="SAM" id="Phobius"/>
    </source>
</evidence>
<feature type="transmembrane region" description="Helical" evidence="1">
    <location>
        <begin position="7"/>
        <end position="24"/>
    </location>
</feature>
<keyword evidence="1" id="KW-0472">Membrane</keyword>